<name>A0AA42LVL1_9BURK</name>
<reference evidence="1" key="1">
    <citation type="submission" date="2022-09" db="EMBL/GenBank/DDBJ databases">
        <title>Intensive care unit water sources are persistently colonized with multi-drug resistant bacteria and are the site of extensive horizontal gene transfer of antibiotic resistance genes.</title>
        <authorList>
            <person name="Diorio-Toth L."/>
        </authorList>
    </citation>
    <scope>NUCLEOTIDE SEQUENCE</scope>
    <source>
        <strain evidence="1">GD03843</strain>
    </source>
</reference>
<comment type="caution">
    <text evidence="1">The sequence shown here is derived from an EMBL/GenBank/DDBJ whole genome shotgun (WGS) entry which is preliminary data.</text>
</comment>
<gene>
    <name evidence="1" type="ORF">N5D93_30795</name>
</gene>
<sequence length="120" mass="13112">MVEDDIYSALSPLVGGGEDAPVYPGVAPPEAPTTRITYHWIGGKALNFLSGVPDKRNGRLQVDVWSDLDQTAARLCRQVEDALRLDPILRAVTEGGAVSDHEPDTGLYARKQSFSIWFTN</sequence>
<dbReference type="AlphaFoldDB" id="A0AA42LVL1"/>
<dbReference type="Proteomes" id="UP001161094">
    <property type="component" value="Unassembled WGS sequence"/>
</dbReference>
<dbReference type="EMBL" id="JAOCDZ010000038">
    <property type="protein sequence ID" value="MDH0740220.1"/>
    <property type="molecule type" value="Genomic_DNA"/>
</dbReference>
<dbReference type="InterPro" id="IPR021508">
    <property type="entry name" value="Gp17-like"/>
</dbReference>
<organism evidence="1 2">
    <name type="scientific">Achromobacter spanius</name>
    <dbReference type="NCBI Taxonomy" id="217203"/>
    <lineage>
        <taxon>Bacteria</taxon>
        <taxon>Pseudomonadati</taxon>
        <taxon>Pseudomonadota</taxon>
        <taxon>Betaproteobacteria</taxon>
        <taxon>Burkholderiales</taxon>
        <taxon>Alcaligenaceae</taxon>
        <taxon>Achromobacter</taxon>
    </lineage>
</organism>
<proteinExistence type="predicted"/>
<dbReference type="Pfam" id="PF11367">
    <property type="entry name" value="Tail_completion_gp17"/>
    <property type="match status" value="1"/>
</dbReference>
<evidence type="ECO:0000313" key="2">
    <source>
        <dbReference type="Proteomes" id="UP001161094"/>
    </source>
</evidence>
<accession>A0AA42LVL1</accession>
<evidence type="ECO:0000313" key="1">
    <source>
        <dbReference type="EMBL" id="MDH0740220.1"/>
    </source>
</evidence>
<dbReference type="RefSeq" id="WP_279997621.1">
    <property type="nucleotide sequence ID" value="NZ_JAOCDZ010000038.1"/>
</dbReference>
<protein>
    <submittedName>
        <fullName evidence="1">DUF3168 domain-containing protein</fullName>
    </submittedName>
</protein>